<dbReference type="AlphaFoldDB" id="A0A8T2NDG7"/>
<dbReference type="EMBL" id="JAFBMS010000090">
    <property type="protein sequence ID" value="KAG9337340.1"/>
    <property type="molecule type" value="Genomic_DNA"/>
</dbReference>
<protein>
    <submittedName>
        <fullName evidence="2">Uncharacterized protein</fullName>
    </submittedName>
</protein>
<dbReference type="OrthoDB" id="431720at2759"/>
<gene>
    <name evidence="2" type="ORF">JZ751_028908</name>
</gene>
<feature type="region of interest" description="Disordered" evidence="1">
    <location>
        <begin position="115"/>
        <end position="149"/>
    </location>
</feature>
<accession>A0A8T2NDG7</accession>
<sequence>MDAFNFHHTPVLRGLVCQRRRTQGDSLTDGAPRGSINAIHYATPNPTPPTLSPRSGRGRPSMERNAPLEFAKERERVEKRQEFLKLRRQQQIERELTHTKVPPDPLTFRLGGGKEVLLEEEDEHAEDKSPLDGAWYKRKQNNPGETGLR</sequence>
<keyword evidence="3" id="KW-1185">Reference proteome</keyword>
<dbReference type="Gene3D" id="6.10.250.2500">
    <property type="match status" value="1"/>
</dbReference>
<dbReference type="Proteomes" id="UP000824540">
    <property type="component" value="Unassembled WGS sequence"/>
</dbReference>
<organism evidence="2 3">
    <name type="scientific">Albula glossodonta</name>
    <name type="common">roundjaw bonefish</name>
    <dbReference type="NCBI Taxonomy" id="121402"/>
    <lineage>
        <taxon>Eukaryota</taxon>
        <taxon>Metazoa</taxon>
        <taxon>Chordata</taxon>
        <taxon>Craniata</taxon>
        <taxon>Vertebrata</taxon>
        <taxon>Euteleostomi</taxon>
        <taxon>Actinopterygii</taxon>
        <taxon>Neopterygii</taxon>
        <taxon>Teleostei</taxon>
        <taxon>Albuliformes</taxon>
        <taxon>Albulidae</taxon>
        <taxon>Albula</taxon>
    </lineage>
</organism>
<reference evidence="2" key="1">
    <citation type="thesis" date="2021" institute="BYU ScholarsArchive" country="Provo, UT, USA">
        <title>Applications of and Algorithms for Genome Assembly and Genomic Analyses with an Emphasis on Marine Teleosts.</title>
        <authorList>
            <person name="Pickett B.D."/>
        </authorList>
    </citation>
    <scope>NUCLEOTIDE SEQUENCE</scope>
    <source>
        <strain evidence="2">HI-2016</strain>
    </source>
</reference>
<evidence type="ECO:0000313" key="3">
    <source>
        <dbReference type="Proteomes" id="UP000824540"/>
    </source>
</evidence>
<name>A0A8T2NDG7_9TELE</name>
<proteinExistence type="predicted"/>
<evidence type="ECO:0000256" key="1">
    <source>
        <dbReference type="SAM" id="MobiDB-lite"/>
    </source>
</evidence>
<evidence type="ECO:0000313" key="2">
    <source>
        <dbReference type="EMBL" id="KAG9337340.1"/>
    </source>
</evidence>
<feature type="region of interest" description="Disordered" evidence="1">
    <location>
        <begin position="21"/>
        <end position="76"/>
    </location>
</feature>
<comment type="caution">
    <text evidence="2">The sequence shown here is derived from an EMBL/GenBank/DDBJ whole genome shotgun (WGS) entry which is preliminary data.</text>
</comment>